<name>A0A392QYC6_9FABA</name>
<dbReference type="GO" id="GO:0032259">
    <property type="term" value="P:methylation"/>
    <property type="evidence" value="ECO:0007669"/>
    <property type="project" value="UniProtKB-KW"/>
</dbReference>
<accession>A0A392QYC6</accession>
<evidence type="ECO:0000256" key="1">
    <source>
        <dbReference type="SAM" id="MobiDB-lite"/>
    </source>
</evidence>
<keyword evidence="3" id="KW-1185">Reference proteome</keyword>
<dbReference type="GO" id="GO:0008168">
    <property type="term" value="F:methyltransferase activity"/>
    <property type="evidence" value="ECO:0007669"/>
    <property type="project" value="UniProtKB-KW"/>
</dbReference>
<evidence type="ECO:0000313" key="3">
    <source>
        <dbReference type="Proteomes" id="UP000265520"/>
    </source>
</evidence>
<keyword evidence="2" id="KW-0808">Transferase</keyword>
<protein>
    <submittedName>
        <fullName evidence="2">DNA (Cytosine-5)-methyltransferase</fullName>
    </submittedName>
</protein>
<dbReference type="Proteomes" id="UP000265520">
    <property type="component" value="Unassembled WGS sequence"/>
</dbReference>
<sequence>MAGGKQKKLSLSESGEQPAPTRKMPTRRTAIAAMENFK</sequence>
<evidence type="ECO:0000313" key="2">
    <source>
        <dbReference type="EMBL" id="MCI28969.1"/>
    </source>
</evidence>
<organism evidence="2 3">
    <name type="scientific">Trifolium medium</name>
    <dbReference type="NCBI Taxonomy" id="97028"/>
    <lineage>
        <taxon>Eukaryota</taxon>
        <taxon>Viridiplantae</taxon>
        <taxon>Streptophyta</taxon>
        <taxon>Embryophyta</taxon>
        <taxon>Tracheophyta</taxon>
        <taxon>Spermatophyta</taxon>
        <taxon>Magnoliopsida</taxon>
        <taxon>eudicotyledons</taxon>
        <taxon>Gunneridae</taxon>
        <taxon>Pentapetalae</taxon>
        <taxon>rosids</taxon>
        <taxon>fabids</taxon>
        <taxon>Fabales</taxon>
        <taxon>Fabaceae</taxon>
        <taxon>Papilionoideae</taxon>
        <taxon>50 kb inversion clade</taxon>
        <taxon>NPAAA clade</taxon>
        <taxon>Hologalegina</taxon>
        <taxon>IRL clade</taxon>
        <taxon>Trifolieae</taxon>
        <taxon>Trifolium</taxon>
    </lineage>
</organism>
<comment type="caution">
    <text evidence="2">The sequence shown here is derived from an EMBL/GenBank/DDBJ whole genome shotgun (WGS) entry which is preliminary data.</text>
</comment>
<proteinExistence type="predicted"/>
<keyword evidence="2" id="KW-0489">Methyltransferase</keyword>
<reference evidence="2 3" key="1">
    <citation type="journal article" date="2018" name="Front. Plant Sci.">
        <title>Red Clover (Trifolium pratense) and Zigzag Clover (T. medium) - A Picture of Genomic Similarities and Differences.</title>
        <authorList>
            <person name="Dluhosova J."/>
            <person name="Istvanek J."/>
            <person name="Nedelnik J."/>
            <person name="Repkova J."/>
        </authorList>
    </citation>
    <scope>NUCLEOTIDE SEQUENCE [LARGE SCALE GENOMIC DNA]</scope>
    <source>
        <strain evidence="3">cv. 10/8</strain>
        <tissue evidence="2">Leaf</tissue>
    </source>
</reference>
<dbReference type="AlphaFoldDB" id="A0A392QYC6"/>
<feature type="non-terminal residue" evidence="2">
    <location>
        <position position="38"/>
    </location>
</feature>
<feature type="region of interest" description="Disordered" evidence="1">
    <location>
        <begin position="1"/>
        <end position="38"/>
    </location>
</feature>
<dbReference type="EMBL" id="LXQA010169384">
    <property type="protein sequence ID" value="MCI28969.1"/>
    <property type="molecule type" value="Genomic_DNA"/>
</dbReference>